<dbReference type="InterPro" id="IPR000014">
    <property type="entry name" value="PAS"/>
</dbReference>
<keyword evidence="5" id="KW-0547">Nucleotide-binding</keyword>
<organism evidence="9 10">
    <name type="scientific">Marinovum algicola</name>
    <dbReference type="NCBI Taxonomy" id="42444"/>
    <lineage>
        <taxon>Bacteria</taxon>
        <taxon>Pseudomonadati</taxon>
        <taxon>Pseudomonadota</taxon>
        <taxon>Alphaproteobacteria</taxon>
        <taxon>Rhodobacterales</taxon>
        <taxon>Roseobacteraceae</taxon>
        <taxon>Marinovum</taxon>
    </lineage>
</organism>
<dbReference type="InterPro" id="IPR003018">
    <property type="entry name" value="GAF"/>
</dbReference>
<comment type="catalytic activity">
    <reaction evidence="1">
        <text>ATP + protein L-histidine = ADP + protein N-phospho-L-histidine.</text>
        <dbReference type="EC" id="2.7.13.3"/>
    </reaction>
</comment>
<gene>
    <name evidence="9" type="ORF">SAMN04487940_101513</name>
</gene>
<dbReference type="EMBL" id="FNYY01000001">
    <property type="protein sequence ID" value="SEI65686.1"/>
    <property type="molecule type" value="Genomic_DNA"/>
</dbReference>
<dbReference type="InterPro" id="IPR029016">
    <property type="entry name" value="GAF-like_dom_sf"/>
</dbReference>
<dbReference type="Gene3D" id="3.30.565.10">
    <property type="entry name" value="Histidine kinase-like ATPase, C-terminal domain"/>
    <property type="match status" value="1"/>
</dbReference>
<name>A0A975W6Y9_9RHOB</name>
<dbReference type="NCBIfam" id="TIGR00229">
    <property type="entry name" value="sensory_box"/>
    <property type="match status" value="1"/>
</dbReference>
<dbReference type="InterPro" id="IPR035965">
    <property type="entry name" value="PAS-like_dom_sf"/>
</dbReference>
<reference evidence="9 10" key="1">
    <citation type="submission" date="2016-10" db="EMBL/GenBank/DDBJ databases">
        <authorList>
            <person name="Varghese N."/>
            <person name="Submissions S."/>
        </authorList>
    </citation>
    <scope>NUCLEOTIDE SEQUENCE [LARGE SCALE GENOMIC DNA]</scope>
    <source>
        <strain evidence="9 10">FF3</strain>
    </source>
</reference>
<dbReference type="SMART" id="SM00911">
    <property type="entry name" value="HWE_HK"/>
    <property type="match status" value="1"/>
</dbReference>
<dbReference type="RefSeq" id="WP_139211171.1">
    <property type="nucleotide sequence ID" value="NZ_FNYY01000001.1"/>
</dbReference>
<keyword evidence="3" id="KW-0597">Phosphoprotein</keyword>
<evidence type="ECO:0000256" key="2">
    <source>
        <dbReference type="ARBA" id="ARBA00012438"/>
    </source>
</evidence>
<dbReference type="SUPFAM" id="SSF55785">
    <property type="entry name" value="PYP-like sensor domain (PAS domain)"/>
    <property type="match status" value="1"/>
</dbReference>
<evidence type="ECO:0000256" key="1">
    <source>
        <dbReference type="ARBA" id="ARBA00000085"/>
    </source>
</evidence>
<dbReference type="PANTHER" id="PTHR41523">
    <property type="entry name" value="TWO-COMPONENT SYSTEM SENSOR PROTEIN"/>
    <property type="match status" value="1"/>
</dbReference>
<evidence type="ECO:0000256" key="7">
    <source>
        <dbReference type="ARBA" id="ARBA00022840"/>
    </source>
</evidence>
<dbReference type="InterPro" id="IPR011102">
    <property type="entry name" value="Sig_transdc_His_kinase_HWE"/>
</dbReference>
<evidence type="ECO:0000256" key="4">
    <source>
        <dbReference type="ARBA" id="ARBA00022679"/>
    </source>
</evidence>
<evidence type="ECO:0000313" key="9">
    <source>
        <dbReference type="EMBL" id="SEI65686.1"/>
    </source>
</evidence>
<evidence type="ECO:0000256" key="3">
    <source>
        <dbReference type="ARBA" id="ARBA00022553"/>
    </source>
</evidence>
<dbReference type="SMART" id="SM00091">
    <property type="entry name" value="PAS"/>
    <property type="match status" value="1"/>
</dbReference>
<evidence type="ECO:0000313" key="10">
    <source>
        <dbReference type="Proteomes" id="UP000182932"/>
    </source>
</evidence>
<accession>A0A975W6Y9</accession>
<dbReference type="GO" id="GO:0006355">
    <property type="term" value="P:regulation of DNA-templated transcription"/>
    <property type="evidence" value="ECO:0007669"/>
    <property type="project" value="InterPro"/>
</dbReference>
<dbReference type="Pfam" id="PF07536">
    <property type="entry name" value="HWE_HK"/>
    <property type="match status" value="1"/>
</dbReference>
<dbReference type="CDD" id="cd00130">
    <property type="entry name" value="PAS"/>
    <property type="match status" value="1"/>
</dbReference>
<dbReference type="Gene3D" id="3.30.450.40">
    <property type="match status" value="1"/>
</dbReference>
<evidence type="ECO:0000256" key="5">
    <source>
        <dbReference type="ARBA" id="ARBA00022741"/>
    </source>
</evidence>
<dbReference type="GO" id="GO:0005524">
    <property type="term" value="F:ATP binding"/>
    <property type="evidence" value="ECO:0007669"/>
    <property type="project" value="UniProtKB-KW"/>
</dbReference>
<dbReference type="AlphaFoldDB" id="A0A975W6Y9"/>
<dbReference type="InterPro" id="IPR013767">
    <property type="entry name" value="PAS_fold"/>
</dbReference>
<dbReference type="GO" id="GO:0004673">
    <property type="term" value="F:protein histidine kinase activity"/>
    <property type="evidence" value="ECO:0007669"/>
    <property type="project" value="UniProtKB-EC"/>
</dbReference>
<dbReference type="Proteomes" id="UP000182932">
    <property type="component" value="Unassembled WGS sequence"/>
</dbReference>
<dbReference type="Pfam" id="PF00989">
    <property type="entry name" value="PAS"/>
    <property type="match status" value="1"/>
</dbReference>
<evidence type="ECO:0000259" key="8">
    <source>
        <dbReference type="PROSITE" id="PS50112"/>
    </source>
</evidence>
<dbReference type="Pfam" id="PF13185">
    <property type="entry name" value="GAF_2"/>
    <property type="match status" value="1"/>
</dbReference>
<dbReference type="PROSITE" id="PS50112">
    <property type="entry name" value="PAS"/>
    <property type="match status" value="1"/>
</dbReference>
<keyword evidence="4" id="KW-0808">Transferase</keyword>
<protein>
    <recommendedName>
        <fullName evidence="2">histidine kinase</fullName>
        <ecNumber evidence="2">2.7.13.3</ecNumber>
    </recommendedName>
</protein>
<keyword evidence="7" id="KW-0067">ATP-binding</keyword>
<evidence type="ECO:0000256" key="6">
    <source>
        <dbReference type="ARBA" id="ARBA00022777"/>
    </source>
</evidence>
<dbReference type="SMART" id="SM00065">
    <property type="entry name" value="GAF"/>
    <property type="match status" value="1"/>
</dbReference>
<dbReference type="GeneID" id="80816779"/>
<keyword evidence="10" id="KW-1185">Reference proteome</keyword>
<dbReference type="EC" id="2.7.13.3" evidence="2"/>
<proteinExistence type="predicted"/>
<keyword evidence="6" id="KW-0418">Kinase</keyword>
<dbReference type="SUPFAM" id="SSF55781">
    <property type="entry name" value="GAF domain-like"/>
    <property type="match status" value="1"/>
</dbReference>
<sequence length="505" mass="55519">MVPLETLFNRALDAVVGMDESGHVTAWNGSAEEIFGWSREEALGALMGDLIVPPQYREAHARGLAHYNRTGEGPVLEQRIQITAMHRDGHEFPVELSIFPMREERCFYAFIRSMVAEEAARREQEFRAREADALLAVAQKLLDDVSLDEFTQFCLDTVCSVSGMKAGHFHVVRGTGRQARLHPTGIWHLADPRLAPVVEVTAPLRFRRGEGLPGRAWQSGQLEALENLSASDQFVRRDTFSQVGLTRAVALPVSQGGQVHGVLEFFGTEEARLDSELLRMLQTIGSQIGVAIRRKESAEHRETLRREMSHRVGNSLTVLASIYRSCSKVAKDKAELDEAFLGRLMAVGRANRIAVEDGGQGLALPALIRAAIGILPDHGSITIETPELVVGGETVMPLALVLNELATNTLKHNAAYEDARLSICGRYDTTQGHLVLEWRETRNAPLASTPSDPERIGFGTQLIQLMVEGRLDGTCERKLDETGFLCTLRLPTDRIAASADPAPPG</sequence>
<dbReference type="PANTHER" id="PTHR41523:SF8">
    <property type="entry name" value="ETHYLENE RESPONSE SENSOR PROTEIN"/>
    <property type="match status" value="1"/>
</dbReference>
<feature type="domain" description="PAS" evidence="8">
    <location>
        <begin position="1"/>
        <end position="44"/>
    </location>
</feature>
<dbReference type="InterPro" id="IPR036890">
    <property type="entry name" value="HATPase_C_sf"/>
</dbReference>
<dbReference type="Gene3D" id="3.30.450.20">
    <property type="entry name" value="PAS domain"/>
    <property type="match status" value="1"/>
</dbReference>
<comment type="caution">
    <text evidence="9">The sequence shown here is derived from an EMBL/GenBank/DDBJ whole genome shotgun (WGS) entry which is preliminary data.</text>
</comment>